<feature type="transmembrane region" description="Helical" evidence="4">
    <location>
        <begin position="753"/>
        <end position="771"/>
    </location>
</feature>
<feature type="transmembrane region" description="Helical" evidence="4">
    <location>
        <begin position="812"/>
        <end position="834"/>
    </location>
</feature>
<comment type="subcellular location">
    <subcellularLocation>
        <location evidence="1">Cell inner membrane</location>
        <topology evidence="1">Multi-pass membrane protein</topology>
    </subcellularLocation>
</comment>
<feature type="region of interest" description="Disordered" evidence="3">
    <location>
        <begin position="329"/>
        <end position="358"/>
    </location>
</feature>
<evidence type="ECO:0000259" key="5">
    <source>
        <dbReference type="Pfam" id="PF20684"/>
    </source>
</evidence>
<feature type="transmembrane region" description="Helical" evidence="4">
    <location>
        <begin position="503"/>
        <end position="523"/>
    </location>
</feature>
<protein>
    <recommendedName>
        <fullName evidence="5">Rhodopsin domain-containing protein</fullName>
    </recommendedName>
</protein>
<feature type="transmembrane region" description="Helical" evidence="4">
    <location>
        <begin position="535"/>
        <end position="558"/>
    </location>
</feature>
<dbReference type="PANTHER" id="PTHR43702">
    <property type="entry name" value="L-FUCOSE-PROTON SYMPORTER"/>
    <property type="match status" value="1"/>
</dbReference>
<keyword evidence="7" id="KW-1185">Reference proteome</keyword>
<reference evidence="6 7" key="1">
    <citation type="journal article" date="2014" name="Genome Biol. Evol.">
        <title>Comparative genomics and transcriptomics analyses reveal divergent lifestyle features of nematode endoparasitic fungus Hirsutella minnesotensis.</title>
        <authorList>
            <person name="Lai Y."/>
            <person name="Liu K."/>
            <person name="Zhang X."/>
            <person name="Zhang X."/>
            <person name="Li K."/>
            <person name="Wang N."/>
            <person name="Shu C."/>
            <person name="Wu Y."/>
            <person name="Wang C."/>
            <person name="Bushley K.E."/>
            <person name="Xiang M."/>
            <person name="Liu X."/>
        </authorList>
    </citation>
    <scope>NUCLEOTIDE SEQUENCE [LARGE SCALE GENOMIC DNA]</scope>
    <source>
        <strain evidence="6 7">3608</strain>
    </source>
</reference>
<feature type="transmembrane region" description="Helical" evidence="4">
    <location>
        <begin position="608"/>
        <end position="627"/>
    </location>
</feature>
<dbReference type="Pfam" id="PF20684">
    <property type="entry name" value="Fung_rhodopsin"/>
    <property type="match status" value="2"/>
</dbReference>
<feature type="transmembrane region" description="Helical" evidence="4">
    <location>
        <begin position="777"/>
        <end position="800"/>
    </location>
</feature>
<proteinExistence type="predicted"/>
<feature type="transmembrane region" description="Helical" evidence="4">
    <location>
        <begin position="460"/>
        <end position="482"/>
    </location>
</feature>
<dbReference type="EMBL" id="KQ030705">
    <property type="protein sequence ID" value="KJZ69542.1"/>
    <property type="molecule type" value="Genomic_DNA"/>
</dbReference>
<feature type="transmembrane region" description="Helical" evidence="4">
    <location>
        <begin position="840"/>
        <end position="860"/>
    </location>
</feature>
<feature type="transmembrane region" description="Helical" evidence="4">
    <location>
        <begin position="56"/>
        <end position="75"/>
    </location>
</feature>
<feature type="region of interest" description="Disordered" evidence="3">
    <location>
        <begin position="876"/>
        <end position="900"/>
    </location>
</feature>
<dbReference type="GO" id="GO:0005886">
    <property type="term" value="C:plasma membrane"/>
    <property type="evidence" value="ECO:0007669"/>
    <property type="project" value="UniProtKB-SubCell"/>
</dbReference>
<name>A0A0F7ZWT7_9HYPO</name>
<dbReference type="InterPro" id="IPR050375">
    <property type="entry name" value="MFS_TsgA-like"/>
</dbReference>
<feature type="domain" description="Rhodopsin" evidence="5">
    <location>
        <begin position="36"/>
        <end position="162"/>
    </location>
</feature>
<accession>A0A0F7ZWT7</accession>
<dbReference type="SUPFAM" id="SSF103473">
    <property type="entry name" value="MFS general substrate transporter"/>
    <property type="match status" value="1"/>
</dbReference>
<feature type="transmembrane region" description="Helical" evidence="4">
    <location>
        <begin position="96"/>
        <end position="118"/>
    </location>
</feature>
<feature type="transmembrane region" description="Helical" evidence="4">
    <location>
        <begin position="422"/>
        <end position="440"/>
    </location>
</feature>
<evidence type="ECO:0000256" key="4">
    <source>
        <dbReference type="SAM" id="Phobius"/>
    </source>
</evidence>
<dbReference type="Proteomes" id="UP000054481">
    <property type="component" value="Unassembled WGS sequence"/>
</dbReference>
<dbReference type="OrthoDB" id="444631at2759"/>
<dbReference type="InterPro" id="IPR036259">
    <property type="entry name" value="MFS_trans_sf"/>
</dbReference>
<evidence type="ECO:0000313" key="6">
    <source>
        <dbReference type="EMBL" id="KJZ69542.1"/>
    </source>
</evidence>
<feature type="domain" description="Rhodopsin" evidence="5">
    <location>
        <begin position="169"/>
        <end position="317"/>
    </location>
</feature>
<keyword evidence="4" id="KW-1133">Transmembrane helix</keyword>
<feature type="compositionally biased region" description="Polar residues" evidence="3">
    <location>
        <begin position="329"/>
        <end position="351"/>
    </location>
</feature>
<evidence type="ECO:0000313" key="7">
    <source>
        <dbReference type="Proteomes" id="UP000054481"/>
    </source>
</evidence>
<sequence>MGAAVLNSDEGTHGHNHIVFAVTTATIALATLFVGARLVCQYFIVRNVTWDDRVILIAWLLAFSLSFLLDYGTWNGLGVHEVEIKYSRRILRHCEYAFSVLYNPALMATKTSILILYIRIARNTQLLLRYASWFTLIIVNLVGFVLTFINIFQCRPISAAWRLDPSGFILTFINIFQCRPISAAWRLDDGTANAVCIPLLVEFISASPVNIITDLAILILPIPTLTSMRLPLRQKVVMIFAFALGAFITIIGVVRIYYLQHVVSERSGQTWTGFVILSDGKVVIPRDASFSLMWSVVEVNVGITCACVPTIKPLIRKFSPNLLKDSNSNTTKSLGRAESQTPLFQNSTSEPESTEPAHVSAETIMAVSDGADCGFRYGSEHSTVVSPASTTATGKSGTSFAFVNTSGPICILKVSMAESAKYCAIVSVLFFLSGMSYGLLDSVNGAVTTVGHFSTAQSIGLSAVYSGLGYIFGPLLVSELLLHQDRWLLLSKRLAFDVDCVSGYKATVIVGLCAYGIGTISFWPSAVTSSYPGFLLSNFLIGFGLAVIEVGANSFVILCGPPNYSEARILIAQAIQGCGSVTNSLLAQRVFLKDINTSGIVTIVSVQWVYLGVTLLCAILGLFFFYVPLPDVSDDDIDDLSNRLQIDPKKEMPGGLQLRTVSLILAVFAQYMFYAAMGSNFTFFENLINAVVPREASTGEGEAADPDRPPGLTLSISDTILVGRAAQTVVNVVLGYLTYLSVSIRWLPRASSYLTFGIIMCLAFSIVRVVYKPSDPNKFAIIMVVSFIAETPLWPLYIAFGLRGQGRRTKQAAAFITMAESGPAIIPFIMYGIVNAGGTVQISYIVPTVVLFMSAMYPAFLELSRSGRQLLKPYTNEQEALNRSQENPISPPSTRQDETV</sequence>
<dbReference type="Gene3D" id="1.20.1250.20">
    <property type="entry name" value="MFS general substrate transporter like domains"/>
    <property type="match status" value="2"/>
</dbReference>
<feature type="transmembrane region" description="Helical" evidence="4">
    <location>
        <begin position="236"/>
        <end position="258"/>
    </location>
</feature>
<feature type="compositionally biased region" description="Polar residues" evidence="3">
    <location>
        <begin position="876"/>
        <end position="894"/>
    </location>
</feature>
<organism evidence="6 7">
    <name type="scientific">Hirsutella minnesotensis 3608</name>
    <dbReference type="NCBI Taxonomy" id="1043627"/>
    <lineage>
        <taxon>Eukaryota</taxon>
        <taxon>Fungi</taxon>
        <taxon>Dikarya</taxon>
        <taxon>Ascomycota</taxon>
        <taxon>Pezizomycotina</taxon>
        <taxon>Sordariomycetes</taxon>
        <taxon>Hypocreomycetidae</taxon>
        <taxon>Hypocreales</taxon>
        <taxon>Ophiocordycipitaceae</taxon>
        <taxon>Hirsutella</taxon>
    </lineage>
</organism>
<dbReference type="AlphaFoldDB" id="A0A0F7ZWT7"/>
<dbReference type="PANTHER" id="PTHR43702:SF13">
    <property type="entry name" value="MONOSACCHARIDE TRANSPORTER, PUTATIVE (AFU_ORTHOLOGUE AFUA_4G06630)-RELATED"/>
    <property type="match status" value="1"/>
</dbReference>
<keyword evidence="4" id="KW-0472">Membrane</keyword>
<feature type="transmembrane region" description="Helical" evidence="4">
    <location>
        <begin position="130"/>
        <end position="152"/>
    </location>
</feature>
<evidence type="ECO:0000256" key="3">
    <source>
        <dbReference type="SAM" id="MobiDB-lite"/>
    </source>
</evidence>
<feature type="transmembrane region" description="Helical" evidence="4">
    <location>
        <begin position="656"/>
        <end position="674"/>
    </location>
</feature>
<evidence type="ECO:0000256" key="2">
    <source>
        <dbReference type="ARBA" id="ARBA00022475"/>
    </source>
</evidence>
<keyword evidence="2" id="KW-1003">Cell membrane</keyword>
<evidence type="ECO:0000256" key="1">
    <source>
        <dbReference type="ARBA" id="ARBA00004429"/>
    </source>
</evidence>
<gene>
    <name evidence="6" type="ORF">HIM_11067</name>
</gene>
<dbReference type="InterPro" id="IPR049326">
    <property type="entry name" value="Rhodopsin_dom_fungi"/>
</dbReference>
<feature type="transmembrane region" description="Helical" evidence="4">
    <location>
        <begin position="18"/>
        <end position="44"/>
    </location>
</feature>
<keyword evidence="4" id="KW-0812">Transmembrane</keyword>